<dbReference type="SMART" id="SM00248">
    <property type="entry name" value="ANK"/>
    <property type="match status" value="1"/>
</dbReference>
<dbReference type="PROSITE" id="PS50088">
    <property type="entry name" value="ANK_REPEAT"/>
    <property type="match status" value="1"/>
</dbReference>
<organism evidence="2 3">
    <name type="scientific">Littorina saxatilis</name>
    <dbReference type="NCBI Taxonomy" id="31220"/>
    <lineage>
        <taxon>Eukaryota</taxon>
        <taxon>Metazoa</taxon>
        <taxon>Spiralia</taxon>
        <taxon>Lophotrochozoa</taxon>
        <taxon>Mollusca</taxon>
        <taxon>Gastropoda</taxon>
        <taxon>Caenogastropoda</taxon>
        <taxon>Littorinimorpha</taxon>
        <taxon>Littorinoidea</taxon>
        <taxon>Littorinidae</taxon>
        <taxon>Littorina</taxon>
    </lineage>
</organism>
<evidence type="ECO:0008006" key="4">
    <source>
        <dbReference type="Google" id="ProtNLM"/>
    </source>
</evidence>
<name>A0AAN9GM00_9CAEN</name>
<protein>
    <recommendedName>
        <fullName evidence="4">Ankyrin repeat domain-containing protein 40</fullName>
    </recommendedName>
</protein>
<dbReference type="PANTHER" id="PTHR24192">
    <property type="entry name" value="ANKYRIN REPEAT DOMAIN 40"/>
    <property type="match status" value="1"/>
</dbReference>
<evidence type="ECO:0000256" key="1">
    <source>
        <dbReference type="PROSITE-ProRule" id="PRU00023"/>
    </source>
</evidence>
<feature type="repeat" description="ANK" evidence="1">
    <location>
        <begin position="43"/>
        <end position="75"/>
    </location>
</feature>
<dbReference type="SUPFAM" id="SSF48403">
    <property type="entry name" value="Ankyrin repeat"/>
    <property type="match status" value="1"/>
</dbReference>
<dbReference type="AlphaFoldDB" id="A0AAN9GM00"/>
<dbReference type="InterPro" id="IPR036770">
    <property type="entry name" value="Ankyrin_rpt-contain_sf"/>
</dbReference>
<sequence length="259" mass="29047">MEEIQKRELEEKMREAASIGDMALLRNLVELKNIDVNSQNNMNGRSALHWAAKRNHQTVVEYLLTHGADRQAVDKDGKTAEQLTSSAEVNSLLGGSGDLAEAEQLPFVPNYLAHPPFPYGSDSQLPSSDHSASSGDRISQSVIMNNHSSSMSSQNELVLKIRVAYTDDSDFIEVELPRVHLQYEALLNMMCAELGVDKQLVWRIRKLPNTVVRKDKDVARLQDFQELELVLTNKAMSATSRGYRGIQTNTSMTKEQILY</sequence>
<dbReference type="PANTHER" id="PTHR24192:SF3">
    <property type="entry name" value="ANKYRIN REPEAT DOMAIN 40"/>
    <property type="match status" value="1"/>
</dbReference>
<dbReference type="InterPro" id="IPR039195">
    <property type="entry name" value="ANKRD40"/>
</dbReference>
<keyword evidence="1" id="KW-0040">ANK repeat</keyword>
<dbReference type="Proteomes" id="UP001374579">
    <property type="component" value="Unassembled WGS sequence"/>
</dbReference>
<comment type="caution">
    <text evidence="2">The sequence shown here is derived from an EMBL/GenBank/DDBJ whole genome shotgun (WGS) entry which is preliminary data.</text>
</comment>
<evidence type="ECO:0000313" key="3">
    <source>
        <dbReference type="Proteomes" id="UP001374579"/>
    </source>
</evidence>
<accession>A0AAN9GM00</accession>
<evidence type="ECO:0000313" key="2">
    <source>
        <dbReference type="EMBL" id="KAK7113598.1"/>
    </source>
</evidence>
<reference evidence="2 3" key="1">
    <citation type="submission" date="2024-02" db="EMBL/GenBank/DDBJ databases">
        <title>Chromosome-scale genome assembly of the rough periwinkle Littorina saxatilis.</title>
        <authorList>
            <person name="De Jode A."/>
            <person name="Faria R."/>
            <person name="Formenti G."/>
            <person name="Sims Y."/>
            <person name="Smith T.P."/>
            <person name="Tracey A."/>
            <person name="Wood J.M.D."/>
            <person name="Zagrodzka Z.B."/>
            <person name="Johannesson K."/>
            <person name="Butlin R.K."/>
            <person name="Leder E.H."/>
        </authorList>
    </citation>
    <scope>NUCLEOTIDE SEQUENCE [LARGE SCALE GENOMIC DNA]</scope>
    <source>
        <strain evidence="2">Snail1</strain>
        <tissue evidence="2">Muscle</tissue>
    </source>
</reference>
<dbReference type="InterPro" id="IPR002110">
    <property type="entry name" value="Ankyrin_rpt"/>
</dbReference>
<dbReference type="EMBL" id="JBAMIC010000002">
    <property type="protein sequence ID" value="KAK7113598.1"/>
    <property type="molecule type" value="Genomic_DNA"/>
</dbReference>
<gene>
    <name evidence="2" type="ORF">V1264_012857</name>
</gene>
<dbReference type="Gene3D" id="1.25.40.20">
    <property type="entry name" value="Ankyrin repeat-containing domain"/>
    <property type="match status" value="1"/>
</dbReference>
<dbReference type="PROSITE" id="PS50297">
    <property type="entry name" value="ANK_REP_REGION"/>
    <property type="match status" value="1"/>
</dbReference>
<dbReference type="Pfam" id="PF12796">
    <property type="entry name" value="Ank_2"/>
    <property type="match status" value="1"/>
</dbReference>
<keyword evidence="3" id="KW-1185">Reference proteome</keyword>
<proteinExistence type="predicted"/>